<proteinExistence type="predicted"/>
<accession>A0A814E9I9</accession>
<dbReference type="EMBL" id="CAJNOQ010002564">
    <property type="protein sequence ID" value="CAF0965778.1"/>
    <property type="molecule type" value="Genomic_DNA"/>
</dbReference>
<sequence length="215" mass="24502">MIDSSVFKDRSLLEKNGIDRWCHVFTKKSDHIAPTNVDEKAVFALALKIVNEFGRRVPIADPNAEGSKRRFEMCFKEFDASLWVRQCINRSTERPYIKSSVCGIFVYEAKSSSEIPEEVRFSNAEGHTTRKLYRDRYFNQIYLDTINHLTPAVQNQALSLVETALRWLMHHSTLRPFDGDGIIIGANSVEQLGSNLNDLQKGPLPDEVVRALDEA</sequence>
<evidence type="ECO:0000313" key="4">
    <source>
        <dbReference type="Proteomes" id="UP000663829"/>
    </source>
</evidence>
<dbReference type="Proteomes" id="UP000663829">
    <property type="component" value="Unassembled WGS sequence"/>
</dbReference>
<protein>
    <recommendedName>
        <fullName evidence="1">NADP-dependent oxidoreductase domain-containing protein</fullName>
    </recommendedName>
</protein>
<feature type="domain" description="NADP-dependent oxidoreductase" evidence="1">
    <location>
        <begin position="131"/>
        <end position="214"/>
    </location>
</feature>
<gene>
    <name evidence="2" type="ORF">GPM918_LOCUS11969</name>
    <name evidence="3" type="ORF">SRO942_LOCUS11970</name>
</gene>
<keyword evidence="4" id="KW-1185">Reference proteome</keyword>
<evidence type="ECO:0000259" key="1">
    <source>
        <dbReference type="Pfam" id="PF00248"/>
    </source>
</evidence>
<dbReference type="InterPro" id="IPR036812">
    <property type="entry name" value="NAD(P)_OxRdtase_dom_sf"/>
</dbReference>
<evidence type="ECO:0000313" key="2">
    <source>
        <dbReference type="EMBL" id="CAF0965778.1"/>
    </source>
</evidence>
<dbReference type="OrthoDB" id="48988at2759"/>
<dbReference type="InterPro" id="IPR023210">
    <property type="entry name" value="NADP_OxRdtase_dom"/>
</dbReference>
<dbReference type="SUPFAM" id="SSF51430">
    <property type="entry name" value="NAD(P)-linked oxidoreductase"/>
    <property type="match status" value="1"/>
</dbReference>
<reference evidence="2" key="1">
    <citation type="submission" date="2021-02" db="EMBL/GenBank/DDBJ databases">
        <authorList>
            <person name="Nowell W R."/>
        </authorList>
    </citation>
    <scope>NUCLEOTIDE SEQUENCE</scope>
</reference>
<dbReference type="Proteomes" id="UP000681722">
    <property type="component" value="Unassembled WGS sequence"/>
</dbReference>
<dbReference type="AlphaFoldDB" id="A0A814E9I9"/>
<comment type="caution">
    <text evidence="2">The sequence shown here is derived from an EMBL/GenBank/DDBJ whole genome shotgun (WGS) entry which is preliminary data.</text>
</comment>
<dbReference type="Pfam" id="PF00248">
    <property type="entry name" value="Aldo_ket_red"/>
    <property type="match status" value="1"/>
</dbReference>
<name>A0A814E9I9_9BILA</name>
<evidence type="ECO:0000313" key="3">
    <source>
        <dbReference type="EMBL" id="CAF3739365.1"/>
    </source>
</evidence>
<dbReference type="EMBL" id="CAJOBC010002564">
    <property type="protein sequence ID" value="CAF3739365.1"/>
    <property type="molecule type" value="Genomic_DNA"/>
</dbReference>
<dbReference type="Gene3D" id="3.20.20.100">
    <property type="entry name" value="NADP-dependent oxidoreductase domain"/>
    <property type="match status" value="1"/>
</dbReference>
<organism evidence="2 4">
    <name type="scientific">Didymodactylos carnosus</name>
    <dbReference type="NCBI Taxonomy" id="1234261"/>
    <lineage>
        <taxon>Eukaryota</taxon>
        <taxon>Metazoa</taxon>
        <taxon>Spiralia</taxon>
        <taxon>Gnathifera</taxon>
        <taxon>Rotifera</taxon>
        <taxon>Eurotatoria</taxon>
        <taxon>Bdelloidea</taxon>
        <taxon>Philodinida</taxon>
        <taxon>Philodinidae</taxon>
        <taxon>Didymodactylos</taxon>
    </lineage>
</organism>